<keyword evidence="9" id="KW-0472">Membrane</keyword>
<evidence type="ECO:0000259" key="11">
    <source>
        <dbReference type="Pfam" id="PF13947"/>
    </source>
</evidence>
<keyword evidence="9" id="KW-0812">Transmembrane</keyword>
<dbReference type="STRING" id="35608.A0A2U1NQG3"/>
<dbReference type="InterPro" id="IPR011009">
    <property type="entry name" value="Kinase-like_dom_sf"/>
</dbReference>
<sequence length="619" mass="70127">MFPLAIIILSLLPILSLGQNVQQFNNCSTKLYSCGPTVRWIGYPFWGQDRPSYCGLNEFHLVCIDNVTTLTINNTTFRVLSIEQSNTKITLASNDIWAQGPEPNVCLLRQHESLYNTTFEYTVFSYIPDEFLLLGVYFSCLEDNDDPIPVKNRLNCSGDINGRVSFIDYGTNSLVCDSEIRVPVLRMLFDEFNRETMPVEEMILQGFPMEYRVDGAGICSRCESSGGTCWSSLNSSVPSCLCSDGISRLMCSGSVFFYKIINTQSRRSEFSSNVKAWKNESFKSNKPYSFRFKQSIIFAYLTVVSLSLGTNSTSCLPQNCGNGPNITFPFWIPQLQESSCGSNGFNITCKNSYPIIMIGGEDYVIKNISYTNFSVVLVNANAFNKSNKCPIPLRNFSVSGTPFRYSDLSVDVDFFYNCKNDYKEKTYSVDCATNGSSLSSFAVFHPEILEKNNYSIDSCERSVHVPVHVDSLHVLLYENYTDVLRKGFVLEWQCSNCEKHGDKMNLIRKVVIAAISVIVGVCLMGVVFYFYRRRRNKKERYYASSYMSRKISSYGSSVTDPEKSEAYHGVQIFKYRELEKATNHFDSANELGDGGFGTVYQVSRQNQKNQSRVTKIPRF</sequence>
<name>A0A2U1NQG3_ARTAN</name>
<keyword evidence="9" id="KW-1133">Transmembrane helix</keyword>
<dbReference type="Pfam" id="PF13947">
    <property type="entry name" value="GUB_WAK_bind"/>
    <property type="match status" value="2"/>
</dbReference>
<reference evidence="13 14" key="1">
    <citation type="journal article" date="2018" name="Mol. Plant">
        <title>The genome of Artemisia annua provides insight into the evolution of Asteraceae family and artemisinin biosynthesis.</title>
        <authorList>
            <person name="Shen Q."/>
            <person name="Zhang L."/>
            <person name="Liao Z."/>
            <person name="Wang S."/>
            <person name="Yan T."/>
            <person name="Shi P."/>
            <person name="Liu M."/>
            <person name="Fu X."/>
            <person name="Pan Q."/>
            <person name="Wang Y."/>
            <person name="Lv Z."/>
            <person name="Lu X."/>
            <person name="Zhang F."/>
            <person name="Jiang W."/>
            <person name="Ma Y."/>
            <person name="Chen M."/>
            <person name="Hao X."/>
            <person name="Li L."/>
            <person name="Tang Y."/>
            <person name="Lv G."/>
            <person name="Zhou Y."/>
            <person name="Sun X."/>
            <person name="Brodelius P.E."/>
            <person name="Rose J.K.C."/>
            <person name="Tang K."/>
        </authorList>
    </citation>
    <scope>NUCLEOTIDE SEQUENCE [LARGE SCALE GENOMIC DNA]</scope>
    <source>
        <strain evidence="14">cv. Huhao1</strain>
        <tissue evidence="13">Leaf</tissue>
    </source>
</reference>
<dbReference type="GO" id="GO:0016020">
    <property type="term" value="C:membrane"/>
    <property type="evidence" value="ECO:0007669"/>
    <property type="project" value="UniProtKB-SubCell"/>
</dbReference>
<evidence type="ECO:0000256" key="2">
    <source>
        <dbReference type="ARBA" id="ARBA00012513"/>
    </source>
</evidence>
<dbReference type="Proteomes" id="UP000245207">
    <property type="component" value="Unassembled WGS sequence"/>
</dbReference>
<proteinExistence type="predicted"/>
<keyword evidence="5" id="KW-0067">ATP-binding</keyword>
<evidence type="ECO:0000256" key="1">
    <source>
        <dbReference type="ARBA" id="ARBA00004167"/>
    </source>
</evidence>
<dbReference type="AlphaFoldDB" id="A0A2U1NQG3"/>
<dbReference type="PANTHER" id="PTHR46008:SF54">
    <property type="entry name" value="LEAF RUST 10 DISEASE-RESISTANCE LOCUS RECEPTOR-LIKE PROTEIN KINASE-LIKE 1.2 ISOFORM X1"/>
    <property type="match status" value="1"/>
</dbReference>
<organism evidence="13 14">
    <name type="scientific">Artemisia annua</name>
    <name type="common">Sweet wormwood</name>
    <dbReference type="NCBI Taxonomy" id="35608"/>
    <lineage>
        <taxon>Eukaryota</taxon>
        <taxon>Viridiplantae</taxon>
        <taxon>Streptophyta</taxon>
        <taxon>Embryophyta</taxon>
        <taxon>Tracheophyta</taxon>
        <taxon>Spermatophyta</taxon>
        <taxon>Magnoliopsida</taxon>
        <taxon>eudicotyledons</taxon>
        <taxon>Gunneridae</taxon>
        <taxon>Pentapetalae</taxon>
        <taxon>asterids</taxon>
        <taxon>campanulids</taxon>
        <taxon>Asterales</taxon>
        <taxon>Asteraceae</taxon>
        <taxon>Asteroideae</taxon>
        <taxon>Anthemideae</taxon>
        <taxon>Artemisiinae</taxon>
        <taxon>Artemisia</taxon>
    </lineage>
</organism>
<dbReference type="OrthoDB" id="4062651at2759"/>
<evidence type="ECO:0000256" key="9">
    <source>
        <dbReference type="SAM" id="Phobius"/>
    </source>
</evidence>
<dbReference type="EC" id="2.7.11.1" evidence="2"/>
<dbReference type="InterPro" id="IPR032872">
    <property type="entry name" value="WAK_assoc_C"/>
</dbReference>
<gene>
    <name evidence="13" type="ORF">CTI12_AA240870</name>
</gene>
<feature type="domain" description="Wall-associated receptor kinase galacturonan-binding" evidence="11">
    <location>
        <begin position="315"/>
        <end position="378"/>
    </location>
</feature>
<keyword evidence="4" id="KW-0547">Nucleotide-binding</keyword>
<comment type="catalytic activity">
    <reaction evidence="7">
        <text>L-threonyl-[protein] + ATP = O-phospho-L-threonyl-[protein] + ADP + H(+)</text>
        <dbReference type="Rhea" id="RHEA:46608"/>
        <dbReference type="Rhea" id="RHEA-COMP:11060"/>
        <dbReference type="Rhea" id="RHEA-COMP:11605"/>
        <dbReference type="ChEBI" id="CHEBI:15378"/>
        <dbReference type="ChEBI" id="CHEBI:30013"/>
        <dbReference type="ChEBI" id="CHEBI:30616"/>
        <dbReference type="ChEBI" id="CHEBI:61977"/>
        <dbReference type="ChEBI" id="CHEBI:456216"/>
        <dbReference type="EC" id="2.7.11.1"/>
    </reaction>
</comment>
<dbReference type="EMBL" id="PKPP01002360">
    <property type="protein sequence ID" value="PWA75742.1"/>
    <property type="molecule type" value="Genomic_DNA"/>
</dbReference>
<dbReference type="PANTHER" id="PTHR46008">
    <property type="entry name" value="LEAF RUST 10 DISEASE-RESISTANCE LOCUS RECEPTOR-LIKE PROTEIN KINASE-LIKE 1.4"/>
    <property type="match status" value="1"/>
</dbReference>
<protein>
    <recommendedName>
        <fullName evidence="2">non-specific serine/threonine protein kinase</fullName>
        <ecNumber evidence="2">2.7.11.1</ecNumber>
    </recommendedName>
</protein>
<dbReference type="GO" id="GO:0004674">
    <property type="term" value="F:protein serine/threonine kinase activity"/>
    <property type="evidence" value="ECO:0007669"/>
    <property type="project" value="UniProtKB-EC"/>
</dbReference>
<feature type="transmembrane region" description="Helical" evidence="9">
    <location>
        <begin position="510"/>
        <end position="531"/>
    </location>
</feature>
<evidence type="ECO:0000313" key="13">
    <source>
        <dbReference type="EMBL" id="PWA75742.1"/>
    </source>
</evidence>
<comment type="catalytic activity">
    <reaction evidence="8">
        <text>L-seryl-[protein] + ATP = O-phospho-L-seryl-[protein] + ADP + H(+)</text>
        <dbReference type="Rhea" id="RHEA:17989"/>
        <dbReference type="Rhea" id="RHEA-COMP:9863"/>
        <dbReference type="Rhea" id="RHEA-COMP:11604"/>
        <dbReference type="ChEBI" id="CHEBI:15378"/>
        <dbReference type="ChEBI" id="CHEBI:29999"/>
        <dbReference type="ChEBI" id="CHEBI:30616"/>
        <dbReference type="ChEBI" id="CHEBI:83421"/>
        <dbReference type="ChEBI" id="CHEBI:456216"/>
        <dbReference type="EC" id="2.7.11.1"/>
    </reaction>
</comment>
<dbReference type="Gene3D" id="3.30.200.20">
    <property type="entry name" value="Phosphorylase Kinase, domain 1"/>
    <property type="match status" value="1"/>
</dbReference>
<keyword evidence="3 10" id="KW-0732">Signal</keyword>
<evidence type="ECO:0000256" key="8">
    <source>
        <dbReference type="ARBA" id="ARBA00048679"/>
    </source>
</evidence>
<accession>A0A2U1NQG3</accession>
<dbReference type="GO" id="GO:0030247">
    <property type="term" value="F:polysaccharide binding"/>
    <property type="evidence" value="ECO:0007669"/>
    <property type="project" value="InterPro"/>
</dbReference>
<feature type="chain" id="PRO_5015414950" description="non-specific serine/threonine protein kinase" evidence="10">
    <location>
        <begin position="19"/>
        <end position="619"/>
    </location>
</feature>
<feature type="domain" description="Wall-associated receptor kinase C-terminal" evidence="12">
    <location>
        <begin position="174"/>
        <end position="245"/>
    </location>
</feature>
<comment type="subcellular location">
    <subcellularLocation>
        <location evidence="1">Membrane</location>
        <topology evidence="1">Single-pass membrane protein</topology>
    </subcellularLocation>
</comment>
<evidence type="ECO:0000313" key="14">
    <source>
        <dbReference type="Proteomes" id="UP000245207"/>
    </source>
</evidence>
<evidence type="ECO:0000259" key="12">
    <source>
        <dbReference type="Pfam" id="PF14380"/>
    </source>
</evidence>
<feature type="domain" description="Wall-associated receptor kinase C-terminal" evidence="12">
    <location>
        <begin position="431"/>
        <end position="501"/>
    </location>
</feature>
<dbReference type="SUPFAM" id="SSF56112">
    <property type="entry name" value="Protein kinase-like (PK-like)"/>
    <property type="match status" value="1"/>
</dbReference>
<evidence type="ECO:0000256" key="4">
    <source>
        <dbReference type="ARBA" id="ARBA00022741"/>
    </source>
</evidence>
<evidence type="ECO:0000256" key="6">
    <source>
        <dbReference type="ARBA" id="ARBA00023180"/>
    </source>
</evidence>
<keyword evidence="6" id="KW-0325">Glycoprotein</keyword>
<dbReference type="Pfam" id="PF14380">
    <property type="entry name" value="WAK_assoc"/>
    <property type="match status" value="2"/>
</dbReference>
<evidence type="ECO:0000256" key="5">
    <source>
        <dbReference type="ARBA" id="ARBA00022840"/>
    </source>
</evidence>
<comment type="caution">
    <text evidence="13">The sequence shown here is derived from an EMBL/GenBank/DDBJ whole genome shotgun (WGS) entry which is preliminary data.</text>
</comment>
<evidence type="ECO:0000256" key="3">
    <source>
        <dbReference type="ARBA" id="ARBA00022729"/>
    </source>
</evidence>
<evidence type="ECO:0000256" key="7">
    <source>
        <dbReference type="ARBA" id="ARBA00047899"/>
    </source>
</evidence>
<dbReference type="InterPro" id="IPR025287">
    <property type="entry name" value="WAK_GUB"/>
</dbReference>
<dbReference type="GO" id="GO:0005524">
    <property type="term" value="F:ATP binding"/>
    <property type="evidence" value="ECO:0007669"/>
    <property type="project" value="UniProtKB-KW"/>
</dbReference>
<keyword evidence="14" id="KW-1185">Reference proteome</keyword>
<feature type="signal peptide" evidence="10">
    <location>
        <begin position="1"/>
        <end position="18"/>
    </location>
</feature>
<feature type="domain" description="Wall-associated receptor kinase galacturonan-binding" evidence="11">
    <location>
        <begin position="27"/>
        <end position="92"/>
    </location>
</feature>
<evidence type="ECO:0000256" key="10">
    <source>
        <dbReference type="SAM" id="SignalP"/>
    </source>
</evidence>